<evidence type="ECO:0000256" key="2">
    <source>
        <dbReference type="ARBA" id="ARBA00022618"/>
    </source>
</evidence>
<dbReference type="GO" id="GO:0051301">
    <property type="term" value="P:cell division"/>
    <property type="evidence" value="ECO:0007669"/>
    <property type="project" value="UniProtKB-KW"/>
</dbReference>
<feature type="compositionally biased region" description="Basic and acidic residues" evidence="8">
    <location>
        <begin position="397"/>
        <end position="418"/>
    </location>
</feature>
<dbReference type="Proteomes" id="UP000189703">
    <property type="component" value="Unplaced"/>
</dbReference>
<gene>
    <name evidence="10" type="primary">LOC104603322</name>
</gene>
<dbReference type="OMA" id="PHEDHFV"/>
<feature type="compositionally biased region" description="Basic and acidic residues" evidence="8">
    <location>
        <begin position="575"/>
        <end position="594"/>
    </location>
</feature>
<evidence type="ECO:0000313" key="10">
    <source>
        <dbReference type="RefSeq" id="XP_010265626.1"/>
    </source>
</evidence>
<protein>
    <submittedName>
        <fullName evidence="10">Micronuclear linker histone polyprotein-like</fullName>
    </submittedName>
</protein>
<keyword evidence="3" id="KW-0227">DNA damage</keyword>
<dbReference type="RefSeq" id="XP_010265626.1">
    <property type="nucleotide sequence ID" value="XM_010267324.2"/>
</dbReference>
<feature type="compositionally biased region" description="Polar residues" evidence="8">
    <location>
        <begin position="313"/>
        <end position="331"/>
    </location>
</feature>
<evidence type="ECO:0000256" key="4">
    <source>
        <dbReference type="ARBA" id="ARBA00022776"/>
    </source>
</evidence>
<dbReference type="SUPFAM" id="SSF63748">
    <property type="entry name" value="Tudor/PWWP/MBT"/>
    <property type="match status" value="1"/>
</dbReference>
<comment type="subcellular location">
    <subcellularLocation>
        <location evidence="1">Nucleus</location>
    </subcellularLocation>
</comment>
<feature type="compositionally biased region" description="Polar residues" evidence="8">
    <location>
        <begin position="441"/>
        <end position="466"/>
    </location>
</feature>
<dbReference type="PANTHER" id="PTHR12663:SF3">
    <property type="entry name" value="SISTER CHROMATID COHESION PROTEIN PDS5 HOMOLOG C"/>
    <property type="match status" value="1"/>
</dbReference>
<dbReference type="CDD" id="cd20404">
    <property type="entry name" value="Tudor_Agenet_AtEML-like"/>
    <property type="match status" value="1"/>
</dbReference>
<feature type="compositionally biased region" description="Basic and acidic residues" evidence="8">
    <location>
        <begin position="808"/>
        <end position="886"/>
    </location>
</feature>
<feature type="compositionally biased region" description="Basic and acidic residues" evidence="8">
    <location>
        <begin position="776"/>
        <end position="793"/>
    </location>
</feature>
<evidence type="ECO:0000256" key="8">
    <source>
        <dbReference type="SAM" id="MobiDB-lite"/>
    </source>
</evidence>
<dbReference type="GO" id="GO:0035825">
    <property type="term" value="P:homologous recombination"/>
    <property type="evidence" value="ECO:0007669"/>
    <property type="project" value="UniProtKB-ARBA"/>
</dbReference>
<proteinExistence type="predicted"/>
<sequence length="941" mass="102142">MASSEKALEEQLLEAGNRLLKPPASVIELLQLLDQVENYLSRVEQSPSKSMQTALCPSMKALIANELLRHSDMDVKVAVASCISEITRITAPDAPYDDEQMKEIFQLIVAAFEKLFDMSGQSYAKRVSILETVAKVRSCVVMLDLECDALIIEMFQHFLKAIREDHPENVVSSMETIMTLVLEESEDISPELLSPLLASVNKENQDVLPIARKLGEKVIENCAAKLKPYMMQAVQSTGNSLNDYYKIVSSICQETSDTVEHNDANTYVEHLADENKLAGRTASDEQQQVAKELSLEAVCPGAVNSALDKAPKSVTSNGTAQVVNNDSNFVPNSLKKKLERSRRASQSKSTEAATKAEADSEKVVKSETKSGQAGKKTRGRKANSLVGSAEVSNNSRIKSEKEAVEMPDSRKSRSKEADSAPLEGLSTKDAAVLSEQEKENQTQLSSPTASQNEAANNTSPSSQTHPAGTHPKRALRGPKKKGSASQDADPGSPSVPKEALSSDHADDETPPSATVNSKKESEGTSDIEAKPHRRSGKKAPSGNANERNSAPVDDTKKESAFSSDSETKFRKKPNKRADERNIHEDGSLVKEQEGKKKRGRGKSVSEDDIIEEPSSKKMVSSPKTVTKSSSKDQAHLEEKSRTKSKRKRTPGKEEASETPHNVKGHGEDLHGARIKVWWPRDHTFYNGVIESYDPVKRKHKVLYDDGDTEILNLSKERWEFIEDNEASDREQPMDLPSPDASEIHQKKKAKTNSESSTKHANADSSAKRGGGTTNKSKSETPKSSGKSRDDGKPNNKTKGATPKTVGKSKGDGGGKSKEDTSKFGSKLKDETQKSVGKSKDDTPKTGTKTKVETPKTNTKNKDETSKTSSKTKDETPKISSKSKGEGPKTGSKSSANGTSSKGKSGSSKVHVESAKGKLPDSAKGQESETKSGKKRGRKLNG</sequence>
<feature type="compositionally biased region" description="Basic residues" evidence="8">
    <location>
        <begin position="334"/>
        <end position="345"/>
    </location>
</feature>
<evidence type="ECO:0000256" key="1">
    <source>
        <dbReference type="ARBA" id="ARBA00004123"/>
    </source>
</evidence>
<keyword evidence="9" id="KW-1185">Reference proteome</keyword>
<dbReference type="GO" id="GO:0007064">
    <property type="term" value="P:mitotic sister chromatid cohesion"/>
    <property type="evidence" value="ECO:0000318"/>
    <property type="project" value="GO_Central"/>
</dbReference>
<dbReference type="Gene3D" id="2.30.30.140">
    <property type="match status" value="1"/>
</dbReference>
<dbReference type="FunCoup" id="A0A1U8AIE0">
    <property type="interactions" value="2656"/>
</dbReference>
<dbReference type="SUPFAM" id="SSF48371">
    <property type="entry name" value="ARM repeat"/>
    <property type="match status" value="1"/>
</dbReference>
<dbReference type="InterPro" id="IPR039776">
    <property type="entry name" value="Pds5"/>
</dbReference>
<dbReference type="STRING" id="4432.A0A1U8AIE0"/>
<dbReference type="Pfam" id="PF20168">
    <property type="entry name" value="PDS5"/>
    <property type="match status" value="1"/>
</dbReference>
<dbReference type="GO" id="GO:0000785">
    <property type="term" value="C:chromatin"/>
    <property type="evidence" value="ECO:0000318"/>
    <property type="project" value="GO_Central"/>
</dbReference>
<evidence type="ECO:0000256" key="7">
    <source>
        <dbReference type="ARBA" id="ARBA00023306"/>
    </source>
</evidence>
<feature type="compositionally biased region" description="Low complexity" evidence="8">
    <location>
        <begin position="616"/>
        <end position="628"/>
    </location>
</feature>
<feature type="compositionally biased region" description="Basic and acidic residues" evidence="8">
    <location>
        <begin position="517"/>
        <end position="530"/>
    </location>
</feature>
<evidence type="ECO:0000256" key="3">
    <source>
        <dbReference type="ARBA" id="ARBA00022763"/>
    </source>
</evidence>
<dbReference type="GO" id="GO:0006281">
    <property type="term" value="P:DNA repair"/>
    <property type="evidence" value="ECO:0007669"/>
    <property type="project" value="UniProtKB-KW"/>
</dbReference>
<keyword evidence="5" id="KW-0234">DNA repair</keyword>
<accession>A0A1U8AIE0</accession>
<name>A0A1U8AIE0_NELNU</name>
<keyword evidence="4" id="KW-0498">Mitosis</keyword>
<feature type="compositionally biased region" description="Basic residues" evidence="8">
    <location>
        <begin position="932"/>
        <end position="941"/>
    </location>
</feature>
<reference evidence="10" key="1">
    <citation type="submission" date="2025-08" db="UniProtKB">
        <authorList>
            <consortium name="RefSeq"/>
        </authorList>
    </citation>
    <scope>IDENTIFICATION</scope>
</reference>
<dbReference type="GO" id="GO:0005634">
    <property type="term" value="C:nucleus"/>
    <property type="evidence" value="ECO:0000318"/>
    <property type="project" value="GO_Central"/>
</dbReference>
<feature type="compositionally biased region" description="Low complexity" evidence="8">
    <location>
        <begin position="888"/>
        <end position="908"/>
    </location>
</feature>
<evidence type="ECO:0000256" key="5">
    <source>
        <dbReference type="ARBA" id="ARBA00023204"/>
    </source>
</evidence>
<dbReference type="InParanoid" id="A0A1U8AIE0"/>
<dbReference type="AlphaFoldDB" id="A0A1U8AIE0"/>
<dbReference type="OrthoDB" id="200660at2759"/>
<dbReference type="PANTHER" id="PTHR12663">
    <property type="entry name" value="ANDROGEN INDUCED INHIBITOR OF PROLIFERATION AS3 / PDS5-RELATED"/>
    <property type="match status" value="1"/>
</dbReference>
<dbReference type="InterPro" id="IPR016024">
    <property type="entry name" value="ARM-type_fold"/>
</dbReference>
<dbReference type="GO" id="GO:0140670">
    <property type="term" value="F:cohesin unloader activity"/>
    <property type="evidence" value="ECO:0000318"/>
    <property type="project" value="GO_Central"/>
</dbReference>
<feature type="compositionally biased region" description="Basic and acidic residues" evidence="8">
    <location>
        <begin position="722"/>
        <end position="732"/>
    </location>
</feature>
<evidence type="ECO:0000313" key="9">
    <source>
        <dbReference type="Proteomes" id="UP000189703"/>
    </source>
</evidence>
<feature type="region of interest" description="Disordered" evidence="8">
    <location>
        <begin position="308"/>
        <end position="669"/>
    </location>
</feature>
<keyword evidence="2" id="KW-0132">Cell division</keyword>
<keyword evidence="7" id="KW-0131">Cell cycle</keyword>
<feature type="compositionally biased region" description="Basic residues" evidence="8">
    <location>
        <begin position="470"/>
        <end position="482"/>
    </location>
</feature>
<feature type="compositionally biased region" description="Basic and acidic residues" evidence="8">
    <location>
        <begin position="354"/>
        <end position="368"/>
    </location>
</feature>
<feature type="compositionally biased region" description="Basic and acidic residues" evidence="8">
    <location>
        <begin position="909"/>
        <end position="931"/>
    </location>
</feature>
<dbReference type="GeneID" id="104603322"/>
<keyword evidence="6" id="KW-0539">Nucleus</keyword>
<organism evidence="9 10">
    <name type="scientific">Nelumbo nucifera</name>
    <name type="common">Sacred lotus</name>
    <dbReference type="NCBI Taxonomy" id="4432"/>
    <lineage>
        <taxon>Eukaryota</taxon>
        <taxon>Viridiplantae</taxon>
        <taxon>Streptophyta</taxon>
        <taxon>Embryophyta</taxon>
        <taxon>Tracheophyta</taxon>
        <taxon>Spermatophyta</taxon>
        <taxon>Magnoliopsida</taxon>
        <taxon>Proteales</taxon>
        <taxon>Nelumbonaceae</taxon>
        <taxon>Nelumbo</taxon>
    </lineage>
</organism>
<evidence type="ECO:0000256" key="6">
    <source>
        <dbReference type="ARBA" id="ARBA00023242"/>
    </source>
</evidence>
<dbReference type="eggNOG" id="KOG1525">
    <property type="taxonomic scope" value="Eukaryota"/>
</dbReference>
<feature type="region of interest" description="Disordered" evidence="8">
    <location>
        <begin position="722"/>
        <end position="941"/>
    </location>
</feature>
<dbReference type="KEGG" id="nnu:104603322"/>
<feature type="compositionally biased region" description="Basic and acidic residues" evidence="8">
    <location>
        <begin position="629"/>
        <end position="641"/>
    </location>
</feature>